<name>A0ABT5S2D4_9BURK</name>
<dbReference type="EMBL" id="JAPCKI010000019">
    <property type="protein sequence ID" value="MDD2180107.1"/>
    <property type="molecule type" value="Genomic_DNA"/>
</dbReference>
<dbReference type="RefSeq" id="WP_274113856.1">
    <property type="nucleotide sequence ID" value="NZ_JAPCKI010000019.1"/>
</dbReference>
<dbReference type="Proteomes" id="UP001148932">
    <property type="component" value="Unassembled WGS sequence"/>
</dbReference>
<comment type="caution">
    <text evidence="1">The sequence shown here is derived from an EMBL/GenBank/DDBJ whole genome shotgun (WGS) entry which is preliminary data.</text>
</comment>
<reference evidence="1" key="1">
    <citation type="submission" date="2022-10" db="EMBL/GenBank/DDBJ databases">
        <title>Description of microaerobic benzene degrading bacteria.</title>
        <authorList>
            <person name="Bedics A."/>
            <person name="Tancsics A."/>
            <person name="Banerjee S."/>
        </authorList>
    </citation>
    <scope>NUCLEOTIDE SEQUENCE</scope>
    <source>
        <strain evidence="1">D2M1</strain>
    </source>
</reference>
<accession>A0ABT5S2D4</accession>
<sequence length="146" mass="15810">MMLRLEKATLGKFGAQDMMRLITSQGWEAILPDALDDNHLLLVSDQLRELLSGSGWSGDHDPAGAALPLTLLLLTKAGAKRSGDSLEVGLETLQEALCLLSTAVDREIVNRMLHRQDATPIGTGLIQGLQMLVQYAKEQAESECQA</sequence>
<organism evidence="1 2">
    <name type="scientific">Acidovorax benzenivorans</name>
    <dbReference type="NCBI Taxonomy" id="2987520"/>
    <lineage>
        <taxon>Bacteria</taxon>
        <taxon>Pseudomonadati</taxon>
        <taxon>Pseudomonadota</taxon>
        <taxon>Betaproteobacteria</taxon>
        <taxon>Burkholderiales</taxon>
        <taxon>Comamonadaceae</taxon>
        <taxon>Acidovorax</taxon>
    </lineage>
</organism>
<evidence type="ECO:0000313" key="1">
    <source>
        <dbReference type="EMBL" id="MDD2180107.1"/>
    </source>
</evidence>
<gene>
    <name evidence="1" type="ORF">OIN59_21935</name>
</gene>
<evidence type="ECO:0000313" key="2">
    <source>
        <dbReference type="Proteomes" id="UP001148932"/>
    </source>
</evidence>
<keyword evidence="2" id="KW-1185">Reference proteome</keyword>
<protein>
    <submittedName>
        <fullName evidence="1">Uncharacterized protein</fullName>
    </submittedName>
</protein>
<proteinExistence type="predicted"/>